<keyword evidence="1" id="KW-0547">Nucleotide-binding</keyword>
<comment type="cofactor">
    <cofactor evidence="1">
        <name>Mg(2+)</name>
        <dbReference type="ChEBI" id="CHEBI:18420"/>
    </cofactor>
</comment>
<keyword evidence="4" id="KW-1185">Reference proteome</keyword>
<dbReference type="GO" id="GO:0006310">
    <property type="term" value="P:DNA recombination"/>
    <property type="evidence" value="ECO:0007669"/>
    <property type="project" value="UniProtKB-KW"/>
</dbReference>
<dbReference type="PANTHER" id="PTHR10492">
    <property type="match status" value="1"/>
</dbReference>
<comment type="caution">
    <text evidence="3">The sequence shown here is derived from an EMBL/GenBank/DDBJ whole genome shotgun (WGS) entry which is preliminary data.</text>
</comment>
<accession>A0A4Y2K124</accession>
<dbReference type="InterPro" id="IPR010285">
    <property type="entry name" value="DNA_helicase_pif1-like_DEAD"/>
</dbReference>
<keyword evidence="1" id="KW-0067">ATP-binding</keyword>
<reference evidence="3 4" key="1">
    <citation type="journal article" date="2019" name="Sci. Rep.">
        <title>Orb-weaving spider Araneus ventricosus genome elucidates the spidroin gene catalogue.</title>
        <authorList>
            <person name="Kono N."/>
            <person name="Nakamura H."/>
            <person name="Ohtoshi R."/>
            <person name="Moran D.A.P."/>
            <person name="Shinohara A."/>
            <person name="Yoshida Y."/>
            <person name="Fujiwara M."/>
            <person name="Mori M."/>
            <person name="Tomita M."/>
            <person name="Arakawa K."/>
        </authorList>
    </citation>
    <scope>NUCLEOTIDE SEQUENCE [LARGE SCALE GENOMIC DNA]</scope>
</reference>
<dbReference type="Pfam" id="PF05970">
    <property type="entry name" value="PIF1"/>
    <property type="match status" value="1"/>
</dbReference>
<proteinExistence type="inferred from homology"/>
<comment type="similarity">
    <text evidence="1">Belongs to the helicase family.</text>
</comment>
<keyword evidence="1" id="KW-0227">DNA damage</keyword>
<keyword evidence="1" id="KW-0347">Helicase</keyword>
<dbReference type="PANTHER" id="PTHR10492:SF94">
    <property type="entry name" value="ATP-DEPENDENT DNA HELICASE"/>
    <property type="match status" value="1"/>
</dbReference>
<dbReference type="EMBL" id="BGPR01004113">
    <property type="protein sequence ID" value="GBM96060.1"/>
    <property type="molecule type" value="Genomic_DNA"/>
</dbReference>
<sequence>MALRSRGDISALFLQSNFTLYRRPSQGLNFCLYPGRVMGFPEPVTDINFLDLGPSRILEGPMDVETFSDHRADWRRCPLAPGIGIKVINEYIFPDSLSSNSNFKIQIPNPFSLIVLKINVSSFGVSDLSWVKAVPGIRHSGKAKILKDCELIVWDECTMSYKAAFEALNITLKDIRRNNNRMVGVTMVLAGDFRQTLPVIPRGTRVDEMQACLKSSYLWNGIQRLGLTTNM</sequence>
<evidence type="ECO:0000313" key="4">
    <source>
        <dbReference type="Proteomes" id="UP000499080"/>
    </source>
</evidence>
<dbReference type="GO" id="GO:0006281">
    <property type="term" value="P:DNA repair"/>
    <property type="evidence" value="ECO:0007669"/>
    <property type="project" value="UniProtKB-KW"/>
</dbReference>
<dbReference type="EC" id="5.6.2.3" evidence="1"/>
<organism evidence="3 4">
    <name type="scientific">Araneus ventricosus</name>
    <name type="common">Orbweaver spider</name>
    <name type="synonym">Epeira ventricosa</name>
    <dbReference type="NCBI Taxonomy" id="182803"/>
    <lineage>
        <taxon>Eukaryota</taxon>
        <taxon>Metazoa</taxon>
        <taxon>Ecdysozoa</taxon>
        <taxon>Arthropoda</taxon>
        <taxon>Chelicerata</taxon>
        <taxon>Arachnida</taxon>
        <taxon>Araneae</taxon>
        <taxon>Araneomorphae</taxon>
        <taxon>Entelegynae</taxon>
        <taxon>Araneoidea</taxon>
        <taxon>Araneidae</taxon>
        <taxon>Araneus</taxon>
    </lineage>
</organism>
<evidence type="ECO:0000259" key="2">
    <source>
        <dbReference type="Pfam" id="PF05970"/>
    </source>
</evidence>
<keyword evidence="1" id="KW-0234">DNA repair</keyword>
<dbReference type="Proteomes" id="UP000499080">
    <property type="component" value="Unassembled WGS sequence"/>
</dbReference>
<comment type="catalytic activity">
    <reaction evidence="1">
        <text>ATP + H2O = ADP + phosphate + H(+)</text>
        <dbReference type="Rhea" id="RHEA:13065"/>
        <dbReference type="ChEBI" id="CHEBI:15377"/>
        <dbReference type="ChEBI" id="CHEBI:15378"/>
        <dbReference type="ChEBI" id="CHEBI:30616"/>
        <dbReference type="ChEBI" id="CHEBI:43474"/>
        <dbReference type="ChEBI" id="CHEBI:456216"/>
        <dbReference type="EC" id="5.6.2.3"/>
    </reaction>
</comment>
<dbReference type="AlphaFoldDB" id="A0A4Y2K124"/>
<dbReference type="GO" id="GO:0016887">
    <property type="term" value="F:ATP hydrolysis activity"/>
    <property type="evidence" value="ECO:0007669"/>
    <property type="project" value="RHEA"/>
</dbReference>
<dbReference type="OrthoDB" id="6429999at2759"/>
<dbReference type="GO" id="GO:0000723">
    <property type="term" value="P:telomere maintenance"/>
    <property type="evidence" value="ECO:0007669"/>
    <property type="project" value="InterPro"/>
</dbReference>
<keyword evidence="1" id="KW-0233">DNA recombination</keyword>
<evidence type="ECO:0000256" key="1">
    <source>
        <dbReference type="RuleBase" id="RU363044"/>
    </source>
</evidence>
<name>A0A4Y2K124_ARAVE</name>
<keyword evidence="1" id="KW-0378">Hydrolase</keyword>
<evidence type="ECO:0000313" key="3">
    <source>
        <dbReference type="EMBL" id="GBM96060.1"/>
    </source>
</evidence>
<dbReference type="GO" id="GO:0043139">
    <property type="term" value="F:5'-3' DNA helicase activity"/>
    <property type="evidence" value="ECO:0007669"/>
    <property type="project" value="UniProtKB-EC"/>
</dbReference>
<dbReference type="InterPro" id="IPR027417">
    <property type="entry name" value="P-loop_NTPase"/>
</dbReference>
<protein>
    <recommendedName>
        <fullName evidence="1">ATP-dependent DNA helicase</fullName>
        <ecNumber evidence="1">5.6.2.3</ecNumber>
    </recommendedName>
</protein>
<dbReference type="Gene3D" id="3.40.50.300">
    <property type="entry name" value="P-loop containing nucleotide triphosphate hydrolases"/>
    <property type="match status" value="1"/>
</dbReference>
<dbReference type="GO" id="GO:0005524">
    <property type="term" value="F:ATP binding"/>
    <property type="evidence" value="ECO:0007669"/>
    <property type="project" value="UniProtKB-KW"/>
</dbReference>
<gene>
    <name evidence="3" type="ORF">AVEN_111452_1</name>
</gene>
<feature type="domain" description="DNA helicase Pif1-like DEAD-box helicase" evidence="2">
    <location>
        <begin position="138"/>
        <end position="231"/>
    </location>
</feature>